<protein>
    <submittedName>
        <fullName evidence="5">ABC transporter ATP-binding protein</fullName>
    </submittedName>
</protein>
<keyword evidence="3 5" id="KW-0067">ATP-binding</keyword>
<dbReference type="Pfam" id="PF00005">
    <property type="entry name" value="ABC_tran"/>
    <property type="match status" value="1"/>
</dbReference>
<dbReference type="PROSITE" id="PS50893">
    <property type="entry name" value="ABC_TRANSPORTER_2"/>
    <property type="match status" value="1"/>
</dbReference>
<evidence type="ECO:0000256" key="1">
    <source>
        <dbReference type="ARBA" id="ARBA00022448"/>
    </source>
</evidence>
<proteinExistence type="predicted"/>
<dbReference type="PANTHER" id="PTHR42781">
    <property type="entry name" value="SPERMIDINE/PUTRESCINE IMPORT ATP-BINDING PROTEIN POTA"/>
    <property type="match status" value="1"/>
</dbReference>
<dbReference type="InterPro" id="IPR027417">
    <property type="entry name" value="P-loop_NTPase"/>
</dbReference>
<dbReference type="Gene3D" id="3.40.50.300">
    <property type="entry name" value="P-loop containing nucleotide triphosphate hydrolases"/>
    <property type="match status" value="1"/>
</dbReference>
<dbReference type="RefSeq" id="WP_176866013.1">
    <property type="nucleotide sequence ID" value="NZ_JABXWT010000008.1"/>
</dbReference>
<dbReference type="SUPFAM" id="SSF50331">
    <property type="entry name" value="MOP-like"/>
    <property type="match status" value="1"/>
</dbReference>
<dbReference type="Proteomes" id="UP000630805">
    <property type="component" value="Unassembled WGS sequence"/>
</dbReference>
<evidence type="ECO:0000313" key="6">
    <source>
        <dbReference type="Proteomes" id="UP000630805"/>
    </source>
</evidence>
<accession>A0ABX2PS67</accession>
<dbReference type="Pfam" id="PF08402">
    <property type="entry name" value="TOBE_2"/>
    <property type="match status" value="1"/>
</dbReference>
<dbReference type="EMBL" id="JABXWT010000008">
    <property type="protein sequence ID" value="NVO57015.1"/>
    <property type="molecule type" value="Genomic_DNA"/>
</dbReference>
<dbReference type="InterPro" id="IPR050093">
    <property type="entry name" value="ABC_SmlMolc_Importer"/>
</dbReference>
<comment type="caution">
    <text evidence="5">The sequence shown here is derived from an EMBL/GenBank/DDBJ whole genome shotgun (WGS) entry which is preliminary data.</text>
</comment>
<dbReference type="PROSITE" id="PS00211">
    <property type="entry name" value="ABC_TRANSPORTER_1"/>
    <property type="match status" value="1"/>
</dbReference>
<dbReference type="InterPro" id="IPR008995">
    <property type="entry name" value="Mo/tungstate-bd_C_term_dom"/>
</dbReference>
<gene>
    <name evidence="5" type="ORF">HW561_14565</name>
</gene>
<keyword evidence="6" id="KW-1185">Reference proteome</keyword>
<dbReference type="SMART" id="SM00382">
    <property type="entry name" value="AAA"/>
    <property type="match status" value="1"/>
</dbReference>
<dbReference type="InterPro" id="IPR017871">
    <property type="entry name" value="ABC_transporter-like_CS"/>
</dbReference>
<keyword evidence="1" id="KW-0813">Transport</keyword>
<feature type="domain" description="ABC transporter" evidence="4">
    <location>
        <begin position="4"/>
        <end position="234"/>
    </location>
</feature>
<organism evidence="5 6">
    <name type="scientific">Ruegeria haliotis</name>
    <dbReference type="NCBI Taxonomy" id="2747601"/>
    <lineage>
        <taxon>Bacteria</taxon>
        <taxon>Pseudomonadati</taxon>
        <taxon>Pseudomonadota</taxon>
        <taxon>Alphaproteobacteria</taxon>
        <taxon>Rhodobacterales</taxon>
        <taxon>Roseobacteraceae</taxon>
        <taxon>Ruegeria</taxon>
    </lineage>
</organism>
<dbReference type="InterPro" id="IPR003593">
    <property type="entry name" value="AAA+_ATPase"/>
</dbReference>
<dbReference type="GO" id="GO:0005524">
    <property type="term" value="F:ATP binding"/>
    <property type="evidence" value="ECO:0007669"/>
    <property type="project" value="UniProtKB-KW"/>
</dbReference>
<evidence type="ECO:0000256" key="2">
    <source>
        <dbReference type="ARBA" id="ARBA00022741"/>
    </source>
</evidence>
<keyword evidence="2" id="KW-0547">Nucleotide-binding</keyword>
<evidence type="ECO:0000256" key="3">
    <source>
        <dbReference type="ARBA" id="ARBA00022840"/>
    </source>
</evidence>
<dbReference type="Gene3D" id="2.40.50.100">
    <property type="match status" value="1"/>
</dbReference>
<dbReference type="InterPro" id="IPR003439">
    <property type="entry name" value="ABC_transporter-like_ATP-bd"/>
</dbReference>
<evidence type="ECO:0000313" key="5">
    <source>
        <dbReference type="EMBL" id="NVO57015.1"/>
    </source>
</evidence>
<evidence type="ECO:0000259" key="4">
    <source>
        <dbReference type="PROSITE" id="PS50893"/>
    </source>
</evidence>
<dbReference type="InterPro" id="IPR013611">
    <property type="entry name" value="Transp-assoc_OB_typ2"/>
</dbReference>
<reference evidence="5 6" key="1">
    <citation type="submission" date="2020-06" db="EMBL/GenBank/DDBJ databases">
        <authorList>
            <person name="Cao W.R."/>
        </authorList>
    </citation>
    <scope>NUCLEOTIDE SEQUENCE [LARGE SCALE GENOMIC DNA]</scope>
    <source>
        <strain evidence="5 6">B1Z28</strain>
    </source>
</reference>
<sequence>MTTLTLEHVWKRFGSFEALKDINLNLPSGKMITFLGPSGSGKSTMFRLVAGLDDTTEGTVRFDGEDVTRLPAHKRNVGMVFQNYALFPHLNVWENISYGLKLQKRPKAERRARAEELLDLIKLPHIADRSIKQLSGGQQQRVSIARALAMEPRLFLLDEPLSALDAKLREHMQAELCDLQQTLGITTIVVTHDQREAMTMSDVVVVIDQGEVQQVGSPLEIYRKPATPFVADFVGSSTLLEGIARSDGTFEFNGQSLKVTAPDWASRDLTPGLLCLRPEQLHLAPRSAQTPNAIDVDVSLIRDLGSEIEVQARAGEYEFLVKESSGQPLGYGVGDKMRLHIPETAHLIRA</sequence>
<dbReference type="PANTHER" id="PTHR42781:SF4">
    <property type="entry name" value="SPERMIDINE_PUTRESCINE IMPORT ATP-BINDING PROTEIN POTA"/>
    <property type="match status" value="1"/>
</dbReference>
<name>A0ABX2PS67_9RHOB</name>
<dbReference type="SUPFAM" id="SSF52540">
    <property type="entry name" value="P-loop containing nucleoside triphosphate hydrolases"/>
    <property type="match status" value="1"/>
</dbReference>